<dbReference type="InterPro" id="IPR043917">
    <property type="entry name" value="DUF5753"/>
</dbReference>
<dbReference type="Pfam" id="PF13560">
    <property type="entry name" value="HTH_31"/>
    <property type="match status" value="1"/>
</dbReference>
<dbReference type="EMBL" id="JBHTEY010000004">
    <property type="protein sequence ID" value="MFC7614036.1"/>
    <property type="molecule type" value="Genomic_DNA"/>
</dbReference>
<dbReference type="Proteomes" id="UP001596512">
    <property type="component" value="Unassembled WGS sequence"/>
</dbReference>
<evidence type="ECO:0000313" key="3">
    <source>
        <dbReference type="Proteomes" id="UP001596512"/>
    </source>
</evidence>
<evidence type="ECO:0000259" key="1">
    <source>
        <dbReference type="PROSITE" id="PS50943"/>
    </source>
</evidence>
<accession>A0ABW2TKU3</accession>
<name>A0ABW2TKU3_9PSEU</name>
<evidence type="ECO:0000313" key="2">
    <source>
        <dbReference type="EMBL" id="MFC7614036.1"/>
    </source>
</evidence>
<dbReference type="CDD" id="cd00093">
    <property type="entry name" value="HTH_XRE"/>
    <property type="match status" value="1"/>
</dbReference>
<organism evidence="2 3">
    <name type="scientific">Actinokineospora soli</name>
    <dbReference type="NCBI Taxonomy" id="1048753"/>
    <lineage>
        <taxon>Bacteria</taxon>
        <taxon>Bacillati</taxon>
        <taxon>Actinomycetota</taxon>
        <taxon>Actinomycetes</taxon>
        <taxon>Pseudonocardiales</taxon>
        <taxon>Pseudonocardiaceae</taxon>
        <taxon>Actinokineospora</taxon>
    </lineage>
</organism>
<dbReference type="SMART" id="SM00530">
    <property type="entry name" value="HTH_XRE"/>
    <property type="match status" value="1"/>
</dbReference>
<feature type="domain" description="HTH cro/C1-type" evidence="1">
    <location>
        <begin position="1"/>
        <end position="55"/>
    </location>
</feature>
<dbReference type="SUPFAM" id="SSF47413">
    <property type="entry name" value="lambda repressor-like DNA-binding domains"/>
    <property type="match status" value="1"/>
</dbReference>
<sequence>MKQRRLSAGFTLQEVADATGFHMSTLSRAETGVRSLSPEDTAALLAVYRVTGPDRTRILQLSRQAHQVDWWEPSPRTFGHMDTLSHLESMASHITHSAMLRIPGLLQTVDYTRVIMLNVGHDASTVRSRVEARLLRQKVLAKPNAPRYLAILDEMALRRVAGSPVVMAAQMTHMIQMAGRPNVDIRIIPFAHGSHVGLDSSYVVMRFPNSEPALYFEQFRSSLIVDGERTVAFYDGLTERLLQAAWSPVESVRFPPARRRV</sequence>
<protein>
    <submittedName>
        <fullName evidence="2">Helix-turn-helix transcriptional regulator</fullName>
    </submittedName>
</protein>
<dbReference type="PROSITE" id="PS50943">
    <property type="entry name" value="HTH_CROC1"/>
    <property type="match status" value="1"/>
</dbReference>
<comment type="caution">
    <text evidence="2">The sequence shown here is derived from an EMBL/GenBank/DDBJ whole genome shotgun (WGS) entry which is preliminary data.</text>
</comment>
<dbReference type="Pfam" id="PF19054">
    <property type="entry name" value="DUF5753"/>
    <property type="match status" value="1"/>
</dbReference>
<proteinExistence type="predicted"/>
<dbReference type="Gene3D" id="1.10.260.40">
    <property type="entry name" value="lambda repressor-like DNA-binding domains"/>
    <property type="match status" value="1"/>
</dbReference>
<reference evidence="3" key="1">
    <citation type="journal article" date="2019" name="Int. J. Syst. Evol. Microbiol.">
        <title>The Global Catalogue of Microorganisms (GCM) 10K type strain sequencing project: providing services to taxonomists for standard genome sequencing and annotation.</title>
        <authorList>
            <consortium name="The Broad Institute Genomics Platform"/>
            <consortium name="The Broad Institute Genome Sequencing Center for Infectious Disease"/>
            <person name="Wu L."/>
            <person name="Ma J."/>
        </authorList>
    </citation>
    <scope>NUCLEOTIDE SEQUENCE [LARGE SCALE GENOMIC DNA]</scope>
    <source>
        <strain evidence="3">JCM 17695</strain>
    </source>
</reference>
<keyword evidence="3" id="KW-1185">Reference proteome</keyword>
<gene>
    <name evidence="2" type="ORF">ACFQV2_11215</name>
</gene>
<dbReference type="InterPro" id="IPR001387">
    <property type="entry name" value="Cro/C1-type_HTH"/>
</dbReference>
<dbReference type="InterPro" id="IPR010982">
    <property type="entry name" value="Lambda_DNA-bd_dom_sf"/>
</dbReference>